<reference evidence="1 2" key="1">
    <citation type="submission" date="2020-04" db="EMBL/GenBank/DDBJ databases">
        <title>Pseudoalteromonas caenipelagi sp. nov., isolated from a tidal flat.</title>
        <authorList>
            <person name="Park S."/>
            <person name="Yoon J.-H."/>
        </authorList>
    </citation>
    <scope>NUCLEOTIDE SEQUENCE [LARGE SCALE GENOMIC DNA]</scope>
    <source>
        <strain evidence="1 2">JBTF-M23</strain>
    </source>
</reference>
<dbReference type="Proteomes" id="UP000586305">
    <property type="component" value="Unassembled WGS sequence"/>
</dbReference>
<protein>
    <submittedName>
        <fullName evidence="1">Uncharacterized protein</fullName>
    </submittedName>
</protein>
<dbReference type="EMBL" id="JABBPG010000003">
    <property type="protein sequence ID" value="NOU50970.1"/>
    <property type="molecule type" value="Genomic_DNA"/>
</dbReference>
<organism evidence="1 2">
    <name type="scientific">Pseudoalteromonas caenipelagi</name>
    <dbReference type="NCBI Taxonomy" id="2726988"/>
    <lineage>
        <taxon>Bacteria</taxon>
        <taxon>Pseudomonadati</taxon>
        <taxon>Pseudomonadota</taxon>
        <taxon>Gammaproteobacteria</taxon>
        <taxon>Alteromonadales</taxon>
        <taxon>Pseudoalteromonadaceae</taxon>
        <taxon>Pseudoalteromonas</taxon>
    </lineage>
</organism>
<dbReference type="RefSeq" id="WP_171626034.1">
    <property type="nucleotide sequence ID" value="NZ_JABBPG010000003.1"/>
</dbReference>
<gene>
    <name evidence="1" type="ORF">HG263_10545</name>
</gene>
<evidence type="ECO:0000313" key="2">
    <source>
        <dbReference type="Proteomes" id="UP000586305"/>
    </source>
</evidence>
<keyword evidence="2" id="KW-1185">Reference proteome</keyword>
<accession>A0A849VDV3</accession>
<dbReference type="AlphaFoldDB" id="A0A849VDV3"/>
<name>A0A849VDV3_9GAMM</name>
<proteinExistence type="predicted"/>
<comment type="caution">
    <text evidence="1">The sequence shown here is derived from an EMBL/GenBank/DDBJ whole genome shotgun (WGS) entry which is preliminary data.</text>
</comment>
<sequence length="353" mass="39621">MNKKNIMMLCTAASIFVAWLVIDNEQIEAGKQAQQRSEPLNIPDISQAHAVTTATKKELKTAQASIQIATQLSEAAQHVATQYEDTLKYPPYSQPLSVNDEDRLKPNYFYPVSSVIEGHEQPLSIKLTKYRHVYPEDIAVAVSGPELKQVDLKLLDVDTQQQLASIRLLQGPFEARFKGSKSLPRNVQIVAMAKLDNKDVPLVAQFQYMQPSAKVVSVEQVYARGDNMVIDVRLQVTNPGTYRLRANLFTDSNLPLAHLVSKQKLSKGLQTLTLRAHWSVLRPQVTQMRLAGFTLERMSPSPAEPSMYGTSEIQSYDIIDFSYDSLQQLPYQASAKEKQSLEFLRQLAKSGEL</sequence>
<evidence type="ECO:0000313" key="1">
    <source>
        <dbReference type="EMBL" id="NOU50970.1"/>
    </source>
</evidence>